<evidence type="ECO:0000259" key="4">
    <source>
        <dbReference type="SMART" id="SM00479"/>
    </source>
</evidence>
<keyword evidence="5" id="KW-0548">Nucleotidyltransferase</keyword>
<dbReference type="PANTHER" id="PTHR30231">
    <property type="entry name" value="DNA POLYMERASE III SUBUNIT EPSILON"/>
    <property type="match status" value="1"/>
</dbReference>
<dbReference type="InterPro" id="IPR013520">
    <property type="entry name" value="Ribonucl_H"/>
</dbReference>
<dbReference type="InterPro" id="IPR036397">
    <property type="entry name" value="RNaseH_sf"/>
</dbReference>
<dbReference type="EC" id="2.7.7.7" evidence="5"/>
<keyword evidence="6" id="KW-1185">Reference proteome</keyword>
<keyword evidence="2" id="KW-0378">Hydrolase</keyword>
<evidence type="ECO:0000256" key="3">
    <source>
        <dbReference type="ARBA" id="ARBA00022839"/>
    </source>
</evidence>
<feature type="domain" description="Exonuclease" evidence="4">
    <location>
        <begin position="31"/>
        <end position="196"/>
    </location>
</feature>
<dbReference type="PANTHER" id="PTHR30231:SF4">
    <property type="entry name" value="PROTEIN NEN2"/>
    <property type="match status" value="1"/>
</dbReference>
<organism evidence="5 6">
    <name type="scientific">Lipingzhangella halophila</name>
    <dbReference type="NCBI Taxonomy" id="1783352"/>
    <lineage>
        <taxon>Bacteria</taxon>
        <taxon>Bacillati</taxon>
        <taxon>Actinomycetota</taxon>
        <taxon>Actinomycetes</taxon>
        <taxon>Streptosporangiales</taxon>
        <taxon>Nocardiopsidaceae</taxon>
        <taxon>Lipingzhangella</taxon>
    </lineage>
</organism>
<dbReference type="GO" id="GO:0003676">
    <property type="term" value="F:nucleic acid binding"/>
    <property type="evidence" value="ECO:0007669"/>
    <property type="project" value="InterPro"/>
</dbReference>
<keyword evidence="5" id="KW-0808">Transferase</keyword>
<dbReference type="GO" id="GO:0003887">
    <property type="term" value="F:DNA-directed DNA polymerase activity"/>
    <property type="evidence" value="ECO:0007669"/>
    <property type="project" value="UniProtKB-EC"/>
</dbReference>
<dbReference type="AlphaFoldDB" id="A0A7W7W0L1"/>
<sequence>MLLNDGHPGRRALSLGALTRRPHGRRARDLDYAVIGVRATGPEPAPDVGVCEIAVLRMRADGVVAREFSTLVEPSVSVAWRGMNGIGPSDVIGAPKAAEIVPDLAELFAGAVVAGHGLAMTARFLDTDFLPAHLPRGLPGLCTLRTLRSQVDLDGYSLARASYALNGRWPTARHSALGEARAVARLLAELLQNAPGEFRYVGPQPARPARPGAAGRNSAALGGSFRLKARTSPRGSLPASAARESVAGPLAVWPHRWRPLELDPALCAGAFGPDDRAAAVRDAERRSQGRRALAVGAAVTSALAATGAARALAHRFG</sequence>
<evidence type="ECO:0000256" key="1">
    <source>
        <dbReference type="ARBA" id="ARBA00022722"/>
    </source>
</evidence>
<dbReference type="InterPro" id="IPR012337">
    <property type="entry name" value="RNaseH-like_sf"/>
</dbReference>
<dbReference type="SMART" id="SM00479">
    <property type="entry name" value="EXOIII"/>
    <property type="match status" value="1"/>
</dbReference>
<proteinExistence type="predicted"/>
<dbReference type="Proteomes" id="UP000523007">
    <property type="component" value="Unassembled WGS sequence"/>
</dbReference>
<protein>
    <submittedName>
        <fullName evidence="5">DNA polymerase-3 subunit epsilon</fullName>
        <ecNumber evidence="5">2.7.7.7</ecNumber>
    </submittedName>
</protein>
<dbReference type="GO" id="GO:0008408">
    <property type="term" value="F:3'-5' exonuclease activity"/>
    <property type="evidence" value="ECO:0007669"/>
    <property type="project" value="TreeGrafter"/>
</dbReference>
<evidence type="ECO:0000313" key="5">
    <source>
        <dbReference type="EMBL" id="MBB4930027.1"/>
    </source>
</evidence>
<accession>A0A7W7W0L1</accession>
<dbReference type="SUPFAM" id="SSF53098">
    <property type="entry name" value="Ribonuclease H-like"/>
    <property type="match status" value="1"/>
</dbReference>
<keyword evidence="1" id="KW-0540">Nuclease</keyword>
<dbReference type="EMBL" id="JACHJT010000001">
    <property type="protein sequence ID" value="MBB4930027.1"/>
    <property type="molecule type" value="Genomic_DNA"/>
</dbReference>
<name>A0A7W7W0L1_9ACTN</name>
<evidence type="ECO:0000256" key="2">
    <source>
        <dbReference type="ARBA" id="ARBA00022801"/>
    </source>
</evidence>
<dbReference type="Gene3D" id="3.30.420.10">
    <property type="entry name" value="Ribonuclease H-like superfamily/Ribonuclease H"/>
    <property type="match status" value="1"/>
</dbReference>
<dbReference type="RefSeq" id="WP_184574942.1">
    <property type="nucleotide sequence ID" value="NZ_JACHJT010000001.1"/>
</dbReference>
<gene>
    <name evidence="5" type="ORF">F4561_000847</name>
</gene>
<evidence type="ECO:0000313" key="6">
    <source>
        <dbReference type="Proteomes" id="UP000523007"/>
    </source>
</evidence>
<comment type="caution">
    <text evidence="5">The sequence shown here is derived from an EMBL/GenBank/DDBJ whole genome shotgun (WGS) entry which is preliminary data.</text>
</comment>
<dbReference type="CDD" id="cd06127">
    <property type="entry name" value="DEDDh"/>
    <property type="match status" value="1"/>
</dbReference>
<reference evidence="5 6" key="1">
    <citation type="submission" date="2020-08" db="EMBL/GenBank/DDBJ databases">
        <title>Sequencing the genomes of 1000 actinobacteria strains.</title>
        <authorList>
            <person name="Klenk H.-P."/>
        </authorList>
    </citation>
    <scope>NUCLEOTIDE SEQUENCE [LARGE SCALE GENOMIC DNA]</scope>
    <source>
        <strain evidence="5 6">DSM 102030</strain>
    </source>
</reference>
<keyword evidence="3" id="KW-0269">Exonuclease</keyword>